<dbReference type="GO" id="GO:0016263">
    <property type="term" value="F:glycoprotein-N-acetylgalactosamine 3-beta-galactosyltransferase activity"/>
    <property type="evidence" value="ECO:0007669"/>
    <property type="project" value="TreeGrafter"/>
</dbReference>
<comment type="similarity">
    <text evidence="2">Belongs to the glycosyltransferase 31 family. Beta3-Gal-T subfamily.</text>
</comment>
<evidence type="ECO:0000256" key="1">
    <source>
        <dbReference type="ARBA" id="ARBA00004606"/>
    </source>
</evidence>
<keyword evidence="4" id="KW-0735">Signal-anchor</keyword>
<evidence type="ECO:0000256" key="6">
    <source>
        <dbReference type="ARBA" id="ARBA00023136"/>
    </source>
</evidence>
<organism evidence="7 8">
    <name type="scientific">Meganyctiphanes norvegica</name>
    <name type="common">Northern krill</name>
    <name type="synonym">Thysanopoda norvegica</name>
    <dbReference type="NCBI Taxonomy" id="48144"/>
    <lineage>
        <taxon>Eukaryota</taxon>
        <taxon>Metazoa</taxon>
        <taxon>Ecdysozoa</taxon>
        <taxon>Arthropoda</taxon>
        <taxon>Crustacea</taxon>
        <taxon>Multicrustacea</taxon>
        <taxon>Malacostraca</taxon>
        <taxon>Eumalacostraca</taxon>
        <taxon>Eucarida</taxon>
        <taxon>Euphausiacea</taxon>
        <taxon>Euphausiidae</taxon>
        <taxon>Meganyctiphanes</taxon>
    </lineage>
</organism>
<sequence length="322" mass="37221">MRGELIAMLMALPHLPASHIPDAFKMLKSRSTSDKRIKKVLAYIENKWVNSTDNPPTSWSNFERPIRTNNDVWSKPPHKDQVTRIFLMRLGVLGLKRVQTLFLWPGKQLTILYQINKNSTLRTMKIGVNGVQQIMWSRTPRNNYSYNYESKIHQFNMLLVSEENVIMHVIRLLLYSYFLQSSYSIHTYPHPPFEAKTEGGGFVGRGMVKRGLKDQKNCKKNNSSPERVEKCKCLQSVGVVAGDSRDSLGRGRFFPFTPGYHLLPGQIGPNNWYWDMIYHPSPVGSACCSDTAVSFHYVPPQKMYEFEYFLYHLRPYGFNPSD</sequence>
<dbReference type="EMBL" id="CAXKWB010013537">
    <property type="protein sequence ID" value="CAL4108094.1"/>
    <property type="molecule type" value="Genomic_DNA"/>
</dbReference>
<evidence type="ECO:0000256" key="2">
    <source>
        <dbReference type="ARBA" id="ARBA00006462"/>
    </source>
</evidence>
<dbReference type="GO" id="GO:0016020">
    <property type="term" value="C:membrane"/>
    <property type="evidence" value="ECO:0007669"/>
    <property type="project" value="UniProtKB-SubCell"/>
</dbReference>
<comment type="subcellular location">
    <subcellularLocation>
        <location evidence="1">Membrane</location>
        <topology evidence="1">Single-pass type II membrane protein</topology>
    </subcellularLocation>
</comment>
<proteinExistence type="inferred from homology"/>
<reference evidence="7 8" key="1">
    <citation type="submission" date="2024-05" db="EMBL/GenBank/DDBJ databases">
        <authorList>
            <person name="Wallberg A."/>
        </authorList>
    </citation>
    <scope>NUCLEOTIDE SEQUENCE [LARGE SCALE GENOMIC DNA]</scope>
</reference>
<evidence type="ECO:0000256" key="3">
    <source>
        <dbReference type="ARBA" id="ARBA00022692"/>
    </source>
</evidence>
<dbReference type="PANTHER" id="PTHR23033">
    <property type="entry name" value="BETA1,3-GALACTOSYLTRANSFERASE"/>
    <property type="match status" value="1"/>
</dbReference>
<dbReference type="InterPro" id="IPR026050">
    <property type="entry name" value="C1GALT1/C1GALT1_chp1"/>
</dbReference>
<keyword evidence="8" id="KW-1185">Reference proteome</keyword>
<name>A0AAV2QYQ8_MEGNR</name>
<evidence type="ECO:0000313" key="7">
    <source>
        <dbReference type="EMBL" id="CAL4108094.1"/>
    </source>
</evidence>
<keyword evidence="6" id="KW-0472">Membrane</keyword>
<keyword evidence="5" id="KW-1133">Transmembrane helix</keyword>
<dbReference type="AlphaFoldDB" id="A0AAV2QYQ8"/>
<evidence type="ECO:0000256" key="4">
    <source>
        <dbReference type="ARBA" id="ARBA00022968"/>
    </source>
</evidence>
<gene>
    <name evidence="7" type="ORF">MNOR_LOCUS18711</name>
</gene>
<feature type="non-terminal residue" evidence="7">
    <location>
        <position position="322"/>
    </location>
</feature>
<evidence type="ECO:0000256" key="5">
    <source>
        <dbReference type="ARBA" id="ARBA00022989"/>
    </source>
</evidence>
<accession>A0AAV2QYQ8</accession>
<keyword evidence="3" id="KW-0812">Transmembrane</keyword>
<protein>
    <submittedName>
        <fullName evidence="7">Uncharacterized protein</fullName>
    </submittedName>
</protein>
<comment type="caution">
    <text evidence="7">The sequence shown here is derived from an EMBL/GenBank/DDBJ whole genome shotgun (WGS) entry which is preliminary data.</text>
</comment>
<dbReference type="PANTHER" id="PTHR23033:SF14">
    <property type="entry name" value="GLYCOPROTEIN-N-ACETYLGALACTOSAMINE 3-BETA-GALACTOSYLTRANSFERASE 1-RELATED"/>
    <property type="match status" value="1"/>
</dbReference>
<dbReference type="Proteomes" id="UP001497623">
    <property type="component" value="Unassembled WGS sequence"/>
</dbReference>
<evidence type="ECO:0000313" key="8">
    <source>
        <dbReference type="Proteomes" id="UP001497623"/>
    </source>
</evidence>